<dbReference type="InterPro" id="IPR036390">
    <property type="entry name" value="WH_DNA-bd_sf"/>
</dbReference>
<dbReference type="AlphaFoldDB" id="A0A1C6RS02"/>
<dbReference type="SMART" id="SM00346">
    <property type="entry name" value="HTH_ICLR"/>
    <property type="match status" value="1"/>
</dbReference>
<reference evidence="7" key="1">
    <citation type="submission" date="2016-06" db="EMBL/GenBank/DDBJ databases">
        <authorList>
            <person name="Varghese N."/>
            <person name="Submissions Spin"/>
        </authorList>
    </citation>
    <scope>NUCLEOTIDE SEQUENCE [LARGE SCALE GENOMIC DNA]</scope>
    <source>
        <strain evidence="7">DSM 43817</strain>
    </source>
</reference>
<evidence type="ECO:0000256" key="2">
    <source>
        <dbReference type="ARBA" id="ARBA00023125"/>
    </source>
</evidence>
<evidence type="ECO:0000256" key="3">
    <source>
        <dbReference type="ARBA" id="ARBA00023163"/>
    </source>
</evidence>
<dbReference type="InterPro" id="IPR005471">
    <property type="entry name" value="Tscrpt_reg_IclR_N"/>
</dbReference>
<dbReference type="InterPro" id="IPR050707">
    <property type="entry name" value="HTH_MetabolicPath_Reg"/>
</dbReference>
<sequence>MNEFEKGSDPESGGGATRSVDRALRVLIAVLEPEAQDTTLSGIARATELSPSTASRLLATLSTHGLVSRDTDGRYRTGVRMKQIAAEALRDDPLYEASGPHLAQLAAETGETASLGIAAEPGAVLYLRQAASDRQVQTKVWTGRTIPREGTALGAALDGHAEPGTAHVSHRTDSDVVAIASAIYSAHGEVIGAISVNSPQFRTTDDEIASFGAAVSKQAILLSRAMGAPPALFSRTASGTA</sequence>
<feature type="domain" description="HTH iclR-type" evidence="4">
    <location>
        <begin position="17"/>
        <end position="79"/>
    </location>
</feature>
<dbReference type="Gene3D" id="3.30.450.40">
    <property type="match status" value="2"/>
</dbReference>
<accession>A0A1C6RS02</accession>
<protein>
    <submittedName>
        <fullName evidence="6">DNA-binding transcriptional regulator, IclR family</fullName>
    </submittedName>
</protein>
<proteinExistence type="predicted"/>
<dbReference type="InterPro" id="IPR014757">
    <property type="entry name" value="Tscrpt_reg_IclR_C"/>
</dbReference>
<evidence type="ECO:0000256" key="1">
    <source>
        <dbReference type="ARBA" id="ARBA00023015"/>
    </source>
</evidence>
<evidence type="ECO:0000259" key="5">
    <source>
        <dbReference type="PROSITE" id="PS51078"/>
    </source>
</evidence>
<dbReference type="Pfam" id="PF09339">
    <property type="entry name" value="HTH_IclR"/>
    <property type="match status" value="1"/>
</dbReference>
<dbReference type="SUPFAM" id="SSF55781">
    <property type="entry name" value="GAF domain-like"/>
    <property type="match status" value="1"/>
</dbReference>
<keyword evidence="1" id="KW-0805">Transcription regulation</keyword>
<dbReference type="GO" id="GO:0003677">
    <property type="term" value="F:DNA binding"/>
    <property type="evidence" value="ECO:0007669"/>
    <property type="project" value="UniProtKB-KW"/>
</dbReference>
<dbReference type="STRING" id="145854.GA0074692_0755"/>
<dbReference type="SUPFAM" id="SSF46785">
    <property type="entry name" value="Winged helix' DNA-binding domain"/>
    <property type="match status" value="1"/>
</dbReference>
<dbReference type="PROSITE" id="PS51078">
    <property type="entry name" value="ICLR_ED"/>
    <property type="match status" value="1"/>
</dbReference>
<dbReference type="RefSeq" id="WP_176738274.1">
    <property type="nucleotide sequence ID" value="NZ_FMHW01000002.1"/>
</dbReference>
<dbReference type="GO" id="GO:0045892">
    <property type="term" value="P:negative regulation of DNA-templated transcription"/>
    <property type="evidence" value="ECO:0007669"/>
    <property type="project" value="TreeGrafter"/>
</dbReference>
<dbReference type="PANTHER" id="PTHR30136">
    <property type="entry name" value="HELIX-TURN-HELIX TRANSCRIPTIONAL REGULATOR, ICLR FAMILY"/>
    <property type="match status" value="1"/>
</dbReference>
<keyword evidence="2 6" id="KW-0238">DNA-binding</keyword>
<evidence type="ECO:0000313" key="7">
    <source>
        <dbReference type="Proteomes" id="UP000198959"/>
    </source>
</evidence>
<gene>
    <name evidence="6" type="ORF">GA0074692_0755</name>
</gene>
<evidence type="ECO:0000259" key="4">
    <source>
        <dbReference type="PROSITE" id="PS51077"/>
    </source>
</evidence>
<dbReference type="InterPro" id="IPR036388">
    <property type="entry name" value="WH-like_DNA-bd_sf"/>
</dbReference>
<feature type="domain" description="IclR-ED" evidence="5">
    <location>
        <begin position="80"/>
        <end position="228"/>
    </location>
</feature>
<organism evidence="6 7">
    <name type="scientific">Micromonospora pallida</name>
    <dbReference type="NCBI Taxonomy" id="145854"/>
    <lineage>
        <taxon>Bacteria</taxon>
        <taxon>Bacillati</taxon>
        <taxon>Actinomycetota</taxon>
        <taxon>Actinomycetes</taxon>
        <taxon>Micromonosporales</taxon>
        <taxon>Micromonosporaceae</taxon>
        <taxon>Micromonospora</taxon>
    </lineage>
</organism>
<keyword evidence="3" id="KW-0804">Transcription</keyword>
<dbReference type="PROSITE" id="PS51077">
    <property type="entry name" value="HTH_ICLR"/>
    <property type="match status" value="1"/>
</dbReference>
<dbReference type="Proteomes" id="UP000198959">
    <property type="component" value="Unassembled WGS sequence"/>
</dbReference>
<dbReference type="Pfam" id="PF01614">
    <property type="entry name" value="IclR_C"/>
    <property type="match status" value="2"/>
</dbReference>
<dbReference type="EMBL" id="FMHW01000002">
    <property type="protein sequence ID" value="SCL19985.1"/>
    <property type="molecule type" value="Genomic_DNA"/>
</dbReference>
<dbReference type="PANTHER" id="PTHR30136:SF24">
    <property type="entry name" value="HTH-TYPE TRANSCRIPTIONAL REPRESSOR ALLR"/>
    <property type="match status" value="1"/>
</dbReference>
<dbReference type="GO" id="GO:0003700">
    <property type="term" value="F:DNA-binding transcription factor activity"/>
    <property type="evidence" value="ECO:0007669"/>
    <property type="project" value="TreeGrafter"/>
</dbReference>
<name>A0A1C6RS02_9ACTN</name>
<keyword evidence="7" id="KW-1185">Reference proteome</keyword>
<dbReference type="Gene3D" id="1.10.10.10">
    <property type="entry name" value="Winged helix-like DNA-binding domain superfamily/Winged helix DNA-binding domain"/>
    <property type="match status" value="1"/>
</dbReference>
<dbReference type="InterPro" id="IPR029016">
    <property type="entry name" value="GAF-like_dom_sf"/>
</dbReference>
<evidence type="ECO:0000313" key="6">
    <source>
        <dbReference type="EMBL" id="SCL19985.1"/>
    </source>
</evidence>